<feature type="compositionally biased region" description="Basic and acidic residues" evidence="1">
    <location>
        <begin position="1"/>
        <end position="10"/>
    </location>
</feature>
<sequence>MDSDDSRQSQDDIQDAQTEVQAMQDLEREGGRQTATRQSTASDPPPGPSGQQAAPPDTQAATAAAGLLRAIVDTQVREELRQLANEHRPPLPGRRRANCRRQRAGRRGLPYYIEALRAYRKMLRARPRAPRGRRRGGQSRTPYHWEHPQNEQNE</sequence>
<feature type="region of interest" description="Disordered" evidence="1">
    <location>
        <begin position="1"/>
        <end position="60"/>
    </location>
</feature>
<feature type="region of interest" description="Disordered" evidence="1">
    <location>
        <begin position="124"/>
        <end position="154"/>
    </location>
</feature>
<comment type="caution">
    <text evidence="2">The sequence shown here is derived from an EMBL/GenBank/DDBJ whole genome shotgun (WGS) entry which is preliminary data.</text>
</comment>
<name>A0A6A4KAU4_APOLU</name>
<feature type="compositionally biased region" description="Basic and acidic residues" evidence="1">
    <location>
        <begin position="143"/>
        <end position="154"/>
    </location>
</feature>
<evidence type="ECO:0000313" key="2">
    <source>
        <dbReference type="EMBL" id="KAF6216773.1"/>
    </source>
</evidence>
<gene>
    <name evidence="2" type="ORF">GE061_001122</name>
</gene>
<dbReference type="Proteomes" id="UP000466442">
    <property type="component" value="Linkage Group LG1"/>
</dbReference>
<dbReference type="AlphaFoldDB" id="A0A6A4KAU4"/>
<dbReference type="EMBL" id="WIXP02000001">
    <property type="protein sequence ID" value="KAF6216773.1"/>
    <property type="molecule type" value="Genomic_DNA"/>
</dbReference>
<proteinExistence type="predicted"/>
<keyword evidence="3" id="KW-1185">Reference proteome</keyword>
<feature type="compositionally biased region" description="Low complexity" evidence="1">
    <location>
        <begin position="49"/>
        <end position="60"/>
    </location>
</feature>
<organism evidence="2 3">
    <name type="scientific">Apolygus lucorum</name>
    <name type="common">Small green plant bug</name>
    <name type="synonym">Lygocoris lucorum</name>
    <dbReference type="NCBI Taxonomy" id="248454"/>
    <lineage>
        <taxon>Eukaryota</taxon>
        <taxon>Metazoa</taxon>
        <taxon>Ecdysozoa</taxon>
        <taxon>Arthropoda</taxon>
        <taxon>Hexapoda</taxon>
        <taxon>Insecta</taxon>
        <taxon>Pterygota</taxon>
        <taxon>Neoptera</taxon>
        <taxon>Paraneoptera</taxon>
        <taxon>Hemiptera</taxon>
        <taxon>Heteroptera</taxon>
        <taxon>Panheteroptera</taxon>
        <taxon>Cimicomorpha</taxon>
        <taxon>Miridae</taxon>
        <taxon>Mirini</taxon>
        <taxon>Apolygus</taxon>
    </lineage>
</organism>
<feature type="region of interest" description="Disordered" evidence="1">
    <location>
        <begin position="81"/>
        <end position="103"/>
    </location>
</feature>
<accession>A0A6A4KAU4</accession>
<feature type="compositionally biased region" description="Basic residues" evidence="1">
    <location>
        <begin position="93"/>
        <end position="103"/>
    </location>
</feature>
<reference evidence="2" key="1">
    <citation type="journal article" date="2021" name="Mol. Ecol. Resour.">
        <title>Apolygus lucorum genome provides insights into omnivorousness and mesophyll feeding.</title>
        <authorList>
            <person name="Liu Y."/>
            <person name="Liu H."/>
            <person name="Wang H."/>
            <person name="Huang T."/>
            <person name="Liu B."/>
            <person name="Yang B."/>
            <person name="Yin L."/>
            <person name="Li B."/>
            <person name="Zhang Y."/>
            <person name="Zhang S."/>
            <person name="Jiang F."/>
            <person name="Zhang X."/>
            <person name="Ren Y."/>
            <person name="Wang B."/>
            <person name="Wang S."/>
            <person name="Lu Y."/>
            <person name="Wu K."/>
            <person name="Fan W."/>
            <person name="Wang G."/>
        </authorList>
    </citation>
    <scope>NUCLEOTIDE SEQUENCE</scope>
    <source>
        <strain evidence="2">12Hb</strain>
    </source>
</reference>
<feature type="compositionally biased region" description="Basic residues" evidence="1">
    <location>
        <begin position="124"/>
        <end position="137"/>
    </location>
</feature>
<protein>
    <submittedName>
        <fullName evidence="2">Uncharacterized protein</fullName>
    </submittedName>
</protein>
<evidence type="ECO:0000256" key="1">
    <source>
        <dbReference type="SAM" id="MobiDB-lite"/>
    </source>
</evidence>
<evidence type="ECO:0000313" key="3">
    <source>
        <dbReference type="Proteomes" id="UP000466442"/>
    </source>
</evidence>